<keyword evidence="2" id="KW-1133">Transmembrane helix</keyword>
<keyword evidence="2" id="KW-0472">Membrane</keyword>
<feature type="transmembrane region" description="Helical" evidence="2">
    <location>
        <begin position="91"/>
        <end position="107"/>
    </location>
</feature>
<dbReference type="PROSITE" id="PS51257">
    <property type="entry name" value="PROKAR_LIPOPROTEIN"/>
    <property type="match status" value="1"/>
</dbReference>
<organism evidence="3 4">
    <name type="scientific">Candidatus Azambacteria bacterium GW2011_GWB1_46_27</name>
    <dbReference type="NCBI Taxonomy" id="1618617"/>
    <lineage>
        <taxon>Bacteria</taxon>
        <taxon>Candidatus Azamiibacteriota</taxon>
    </lineage>
</organism>
<evidence type="ECO:0000313" key="4">
    <source>
        <dbReference type="Proteomes" id="UP000034067"/>
    </source>
</evidence>
<dbReference type="Proteomes" id="UP000034067">
    <property type="component" value="Unassembled WGS sequence"/>
</dbReference>
<evidence type="ECO:0000256" key="1">
    <source>
        <dbReference type="SAM" id="MobiDB-lite"/>
    </source>
</evidence>
<evidence type="ECO:0000313" key="3">
    <source>
        <dbReference type="EMBL" id="KKU32717.1"/>
    </source>
</evidence>
<sequence>MTKYPLIRKIYLYLFALIGLVLITVGCVKLVGLALKTFVFTKADIYYEYPMARPVKPPIPEGQETELQQPGKEEVEEYQKNQRTSQRQREAAEALAMIIVGLPLYLYHWRIIKNEKDPETGGNEG</sequence>
<comment type="caution">
    <text evidence="3">The sequence shown here is derived from an EMBL/GenBank/DDBJ whole genome shotgun (WGS) entry which is preliminary data.</text>
</comment>
<evidence type="ECO:0000256" key="2">
    <source>
        <dbReference type="SAM" id="Phobius"/>
    </source>
</evidence>
<name>A0A0G1PJ57_9BACT</name>
<dbReference type="EMBL" id="LCMJ01000052">
    <property type="protein sequence ID" value="KKU32717.1"/>
    <property type="molecule type" value="Genomic_DNA"/>
</dbReference>
<accession>A0A0G1PJ57</accession>
<dbReference type="AlphaFoldDB" id="A0A0G1PJ57"/>
<evidence type="ECO:0008006" key="5">
    <source>
        <dbReference type="Google" id="ProtNLM"/>
    </source>
</evidence>
<keyword evidence="2" id="KW-0812">Transmembrane</keyword>
<protein>
    <recommendedName>
        <fullName evidence="5">DUF5671 domain-containing protein</fullName>
    </recommendedName>
</protein>
<feature type="transmembrane region" description="Helical" evidence="2">
    <location>
        <begin position="12"/>
        <end position="35"/>
    </location>
</feature>
<feature type="region of interest" description="Disordered" evidence="1">
    <location>
        <begin position="58"/>
        <end position="86"/>
    </location>
</feature>
<feature type="compositionally biased region" description="Basic and acidic residues" evidence="1">
    <location>
        <begin position="71"/>
        <end position="80"/>
    </location>
</feature>
<proteinExistence type="predicted"/>
<gene>
    <name evidence="3" type="ORF">UX48_C0052G0002</name>
</gene>
<reference evidence="3 4" key="1">
    <citation type="journal article" date="2015" name="Nature">
        <title>rRNA introns, odd ribosomes, and small enigmatic genomes across a large radiation of phyla.</title>
        <authorList>
            <person name="Brown C.T."/>
            <person name="Hug L.A."/>
            <person name="Thomas B.C."/>
            <person name="Sharon I."/>
            <person name="Castelle C.J."/>
            <person name="Singh A."/>
            <person name="Wilkins M.J."/>
            <person name="Williams K.H."/>
            <person name="Banfield J.F."/>
        </authorList>
    </citation>
    <scope>NUCLEOTIDE SEQUENCE [LARGE SCALE GENOMIC DNA]</scope>
</reference>